<organism evidence="2">
    <name type="scientific">Setaria italica</name>
    <name type="common">Foxtail millet</name>
    <name type="synonym">Panicum italicum</name>
    <dbReference type="NCBI Taxonomy" id="4555"/>
    <lineage>
        <taxon>Eukaryota</taxon>
        <taxon>Viridiplantae</taxon>
        <taxon>Streptophyta</taxon>
        <taxon>Embryophyta</taxon>
        <taxon>Tracheophyta</taxon>
        <taxon>Spermatophyta</taxon>
        <taxon>Magnoliopsida</taxon>
        <taxon>Liliopsida</taxon>
        <taxon>Poales</taxon>
        <taxon>Poaceae</taxon>
        <taxon>PACMAD clade</taxon>
        <taxon>Panicoideae</taxon>
        <taxon>Panicodae</taxon>
        <taxon>Paniceae</taxon>
        <taxon>Cenchrinae</taxon>
        <taxon>Setaria</taxon>
    </lineage>
</organism>
<evidence type="ECO:0000256" key="1">
    <source>
        <dbReference type="SAM" id="MobiDB-lite"/>
    </source>
</evidence>
<reference evidence="2" key="2">
    <citation type="submission" date="2015-07" db="EMBL/GenBank/DDBJ databases">
        <authorList>
            <person name="Noorani M."/>
        </authorList>
    </citation>
    <scope>NUCLEOTIDE SEQUENCE</scope>
    <source>
        <strain evidence="2">Yugu1</strain>
    </source>
</reference>
<name>A0A368R175_SETIT</name>
<proteinExistence type="predicted"/>
<gene>
    <name evidence="2" type="ORF">SETIT_5G040500v2</name>
</gene>
<accession>A0A368R175</accession>
<feature type="compositionally biased region" description="Basic and acidic residues" evidence="1">
    <location>
        <begin position="1"/>
        <end position="14"/>
    </location>
</feature>
<dbReference type="EMBL" id="CM003532">
    <property type="protein sequence ID" value="RCV23883.1"/>
    <property type="molecule type" value="Genomic_DNA"/>
</dbReference>
<reference evidence="2" key="1">
    <citation type="journal article" date="2012" name="Nat. Biotechnol.">
        <title>Reference genome sequence of the model plant Setaria.</title>
        <authorList>
            <person name="Bennetzen J.L."/>
            <person name="Schmutz J."/>
            <person name="Wang H."/>
            <person name="Percifield R."/>
            <person name="Hawkins J."/>
            <person name="Pontaroli A.C."/>
            <person name="Estep M."/>
            <person name="Feng L."/>
            <person name="Vaughn J.N."/>
            <person name="Grimwood J."/>
            <person name="Jenkins J."/>
            <person name="Barry K."/>
            <person name="Lindquist E."/>
            <person name="Hellsten U."/>
            <person name="Deshpande S."/>
            <person name="Wang X."/>
            <person name="Wu X."/>
            <person name="Mitros T."/>
            <person name="Triplett J."/>
            <person name="Yang X."/>
            <person name="Ye C.Y."/>
            <person name="Mauro-Herrera M."/>
            <person name="Wang L."/>
            <person name="Li P."/>
            <person name="Sharma M."/>
            <person name="Sharma R."/>
            <person name="Ronald P.C."/>
            <person name="Panaud O."/>
            <person name="Kellogg E.A."/>
            <person name="Brutnell T.P."/>
            <person name="Doust A.N."/>
            <person name="Tuskan G.A."/>
            <person name="Rokhsar D."/>
            <person name="Devos K.M."/>
        </authorList>
    </citation>
    <scope>NUCLEOTIDE SEQUENCE [LARGE SCALE GENOMIC DNA]</scope>
    <source>
        <strain evidence="2">Yugu1</strain>
    </source>
</reference>
<feature type="region of interest" description="Disordered" evidence="1">
    <location>
        <begin position="1"/>
        <end position="33"/>
    </location>
</feature>
<sequence>MSRIILQREPDERNRRRRRPATQFATGIGGGFPHGRGGGVWPWMSGKSAGAARVRPSFARNHIRVCRACLWNGISSCGMAPMWFHEPFEVA</sequence>
<protein>
    <submittedName>
        <fullName evidence="2">Uncharacterized protein</fullName>
    </submittedName>
</protein>
<dbReference type="AlphaFoldDB" id="A0A368R175"/>
<evidence type="ECO:0000313" key="2">
    <source>
        <dbReference type="EMBL" id="RCV23883.1"/>
    </source>
</evidence>